<evidence type="ECO:0000313" key="4">
    <source>
        <dbReference type="WBParaSite" id="EN70_145"/>
    </source>
</evidence>
<dbReference type="GeneID" id="9941107"/>
<name>A0A1I7VDZ0_LOALO</name>
<dbReference type="OrthoDB" id="5870274at2759"/>
<keyword evidence="3" id="KW-1185">Reference proteome</keyword>
<dbReference type="EMBL" id="JH712066">
    <property type="protein sequence ID" value="EFO24771.1"/>
    <property type="molecule type" value="Genomic_DNA"/>
</dbReference>
<dbReference type="WBParaSite" id="EN70_145">
    <property type="protein sequence ID" value="EN70_145"/>
    <property type="gene ID" value="EN70_145"/>
</dbReference>
<accession>A0A1S0U4A0</accession>
<accession>A0A1I7VDZ0</accession>
<feature type="compositionally biased region" description="Polar residues" evidence="1">
    <location>
        <begin position="24"/>
        <end position="33"/>
    </location>
</feature>
<gene>
    <name evidence="2 4" type="ORF">LOAG_03712</name>
</gene>
<proteinExistence type="predicted"/>
<dbReference type="AlphaFoldDB" id="A0A1I7VDZ0"/>
<evidence type="ECO:0000313" key="2">
    <source>
        <dbReference type="EMBL" id="EFO24771.1"/>
    </source>
</evidence>
<evidence type="ECO:0000313" key="3">
    <source>
        <dbReference type="Proteomes" id="UP000095285"/>
    </source>
</evidence>
<dbReference type="OMA" id="CHRISKK"/>
<reference evidence="2 3" key="1">
    <citation type="submission" date="2012-04" db="EMBL/GenBank/DDBJ databases">
        <title>The Genome Sequence of Loa loa.</title>
        <authorList>
            <consortium name="The Broad Institute Genome Sequencing Platform"/>
            <consortium name="Broad Institute Genome Sequencing Center for Infectious Disease"/>
            <person name="Nutman T.B."/>
            <person name="Fink D.L."/>
            <person name="Russ C."/>
            <person name="Young S."/>
            <person name="Zeng Q."/>
            <person name="Gargeya S."/>
            <person name="Alvarado L."/>
            <person name="Berlin A."/>
            <person name="Chapman S.B."/>
            <person name="Chen Z."/>
            <person name="Freedman E."/>
            <person name="Gellesch M."/>
            <person name="Goldberg J."/>
            <person name="Griggs A."/>
            <person name="Gujja S."/>
            <person name="Heilman E.R."/>
            <person name="Heiman D."/>
            <person name="Howarth C."/>
            <person name="Mehta T."/>
            <person name="Neiman D."/>
            <person name="Pearson M."/>
            <person name="Roberts A."/>
            <person name="Saif S."/>
            <person name="Shea T."/>
            <person name="Shenoy N."/>
            <person name="Sisk P."/>
            <person name="Stolte C."/>
            <person name="Sykes S."/>
            <person name="White J."/>
            <person name="Yandava C."/>
            <person name="Haas B."/>
            <person name="Henn M.R."/>
            <person name="Nusbaum C."/>
            <person name="Birren B."/>
        </authorList>
    </citation>
    <scope>NUCLEOTIDE SEQUENCE [LARGE SCALE GENOMIC DNA]</scope>
</reference>
<dbReference type="RefSeq" id="XP_003139297.1">
    <property type="nucleotide sequence ID" value="XM_003139249.1"/>
</dbReference>
<protein>
    <submittedName>
        <fullName evidence="4">Ovule protein</fullName>
    </submittedName>
</protein>
<dbReference type="KEGG" id="loa:LOAG_03712"/>
<dbReference type="CTD" id="9941107"/>
<evidence type="ECO:0000256" key="1">
    <source>
        <dbReference type="SAM" id="MobiDB-lite"/>
    </source>
</evidence>
<reference evidence="4" key="2">
    <citation type="submission" date="2016-11" db="UniProtKB">
        <authorList>
            <consortium name="WormBaseParasite"/>
        </authorList>
    </citation>
    <scope>IDENTIFICATION</scope>
</reference>
<organism evidence="3 4">
    <name type="scientific">Loa loa</name>
    <name type="common">Eye worm</name>
    <name type="synonym">Filaria loa</name>
    <dbReference type="NCBI Taxonomy" id="7209"/>
    <lineage>
        <taxon>Eukaryota</taxon>
        <taxon>Metazoa</taxon>
        <taxon>Ecdysozoa</taxon>
        <taxon>Nematoda</taxon>
        <taxon>Chromadorea</taxon>
        <taxon>Rhabditida</taxon>
        <taxon>Spirurina</taxon>
        <taxon>Spiruromorpha</taxon>
        <taxon>Filarioidea</taxon>
        <taxon>Onchocercidae</taxon>
        <taxon>Loa</taxon>
    </lineage>
</organism>
<dbReference type="Proteomes" id="UP000095285">
    <property type="component" value="Unassembled WGS sequence"/>
</dbReference>
<feature type="region of interest" description="Disordered" evidence="1">
    <location>
        <begin position="1"/>
        <end position="33"/>
    </location>
</feature>
<sequence length="128" mass="14322">MTDDNSSAPPPYNPSSNNEPKSAISKTSQDYPQSVQLLRQPQYPLSPSVQKCSFPSSINPPMQSQVEPIIMPIVMPQPITSYPCQQPMSDKPINVVVNANNRAEDDSSARDYRICNFCKRGIMTKKKY</sequence>